<dbReference type="OrthoDB" id="7743649at2"/>
<protein>
    <submittedName>
        <fullName evidence="2">Uncharacterized protein</fullName>
    </submittedName>
</protein>
<dbReference type="RefSeq" id="WP_093116726.1">
    <property type="nucleotide sequence ID" value="NZ_FODS01000005.1"/>
</dbReference>
<name>A0A1H8PXS3_9RHOB</name>
<keyword evidence="1" id="KW-0472">Membrane</keyword>
<evidence type="ECO:0000256" key="1">
    <source>
        <dbReference type="SAM" id="Phobius"/>
    </source>
</evidence>
<reference evidence="2 3" key="1">
    <citation type="submission" date="2016-10" db="EMBL/GenBank/DDBJ databases">
        <authorList>
            <person name="de Groot N.N."/>
        </authorList>
    </citation>
    <scope>NUCLEOTIDE SEQUENCE [LARGE SCALE GENOMIC DNA]</scope>
    <source>
        <strain evidence="2 3">DSM 27842</strain>
    </source>
</reference>
<dbReference type="AlphaFoldDB" id="A0A1H8PXS3"/>
<feature type="transmembrane region" description="Helical" evidence="1">
    <location>
        <begin position="117"/>
        <end position="139"/>
    </location>
</feature>
<gene>
    <name evidence="2" type="ORF">SAMN04490248_105180</name>
</gene>
<keyword evidence="3" id="KW-1185">Reference proteome</keyword>
<evidence type="ECO:0000313" key="3">
    <source>
        <dbReference type="Proteomes" id="UP000198893"/>
    </source>
</evidence>
<feature type="transmembrane region" description="Helical" evidence="1">
    <location>
        <begin position="93"/>
        <end position="111"/>
    </location>
</feature>
<sequence length="193" mass="21433">MAAQEQDNADKVTVIKVPEAVGVFDTFERLQAAFYDLRSVGFHHSDISLLGEQDTLEEKLGSAYWRAPELEDDPRAPRAHFVSEEAMGELEGAIAGGFFFVGSYIAMAAMLTPVSTLAASIAAIAIWGAPSAVIGTLLASRVDKKHREYYENQIRHGGILMWVRTRDKEHEELAVKIMKEHSGRDVHVHPWSE</sequence>
<keyword evidence="1" id="KW-1133">Transmembrane helix</keyword>
<dbReference type="STRING" id="569882.SAMN04490248_105180"/>
<keyword evidence="1" id="KW-0812">Transmembrane</keyword>
<dbReference type="Proteomes" id="UP000198893">
    <property type="component" value="Unassembled WGS sequence"/>
</dbReference>
<accession>A0A1H8PXS3</accession>
<evidence type="ECO:0000313" key="2">
    <source>
        <dbReference type="EMBL" id="SEO46484.1"/>
    </source>
</evidence>
<proteinExistence type="predicted"/>
<organism evidence="2 3">
    <name type="scientific">Salinihabitans flavidus</name>
    <dbReference type="NCBI Taxonomy" id="569882"/>
    <lineage>
        <taxon>Bacteria</taxon>
        <taxon>Pseudomonadati</taxon>
        <taxon>Pseudomonadota</taxon>
        <taxon>Alphaproteobacteria</taxon>
        <taxon>Rhodobacterales</taxon>
        <taxon>Roseobacteraceae</taxon>
        <taxon>Salinihabitans</taxon>
    </lineage>
</organism>
<dbReference type="EMBL" id="FODS01000005">
    <property type="protein sequence ID" value="SEO46484.1"/>
    <property type="molecule type" value="Genomic_DNA"/>
</dbReference>